<dbReference type="SMART" id="SM00320">
    <property type="entry name" value="WD40"/>
    <property type="match status" value="3"/>
</dbReference>
<keyword evidence="9" id="KW-1185">Reference proteome</keyword>
<dbReference type="Pfam" id="PF00400">
    <property type="entry name" value="WD40"/>
    <property type="match status" value="1"/>
</dbReference>
<feature type="compositionally biased region" description="Basic residues" evidence="6">
    <location>
        <begin position="544"/>
        <end position="561"/>
    </location>
</feature>
<dbReference type="Pfam" id="PF08149">
    <property type="entry name" value="BING4CT"/>
    <property type="match status" value="1"/>
</dbReference>
<dbReference type="InterPro" id="IPR001680">
    <property type="entry name" value="WD40_rpt"/>
</dbReference>
<dbReference type="PANTHER" id="PTHR14085">
    <property type="entry name" value="WD-REPEAT PROTEIN BING4"/>
    <property type="match status" value="1"/>
</dbReference>
<name>A0ABR3JV71_9AGAR</name>
<feature type="compositionally biased region" description="Basic and acidic residues" evidence="6">
    <location>
        <begin position="577"/>
        <end position="587"/>
    </location>
</feature>
<feature type="region of interest" description="Disordered" evidence="6">
    <location>
        <begin position="576"/>
        <end position="609"/>
    </location>
</feature>
<feature type="compositionally biased region" description="Acidic residues" evidence="6">
    <location>
        <begin position="514"/>
        <end position="529"/>
    </location>
</feature>
<evidence type="ECO:0000256" key="2">
    <source>
        <dbReference type="ARBA" id="ARBA00022574"/>
    </source>
</evidence>
<sequence length="609" mass="67439">MDALIAKADAMPSRKRKRTQPKSKTDRTYESVIKQTSLPKSLRATKSIEGLPTHDHIANKKLRRQLTRTAENAASSKLLREDAELLLTGEAGGVAVEGEMERTWRVGQAEIVEGAGHEASRGRREWKLDGGPYRTRYTRNGRHLAIAGRTGHVATFDWQTGQLHSELQLQETCRDITFLHDQSHYAVAQKKFVYIYDRDGVELHCLKSHIEPTRLEFLPYHWLLASVGNAGYLKYQDTSTGQLLVEHRTKLGACSTMTQNVHNAVIHLGHQNGCVTLWTPNLPHPAVQLLAHMGPVSSVAIDPSTGGRYMATAGQDSTVKVWDCRNWKGAIREWNARGGPAELEWSARGALAVASGGTVNIYTKPSIHNPLPARTQPPLYLTHPITHRPLTSVRFAPFQDVLTIGHNAGLSSILVPGSGEPNFDSAEADPFENKKSRREREVRGLLDKIQPDMIALDADFVGSLAPESKLTTAVTATLAEGKGPVIGGKAMPNVPYALLPRMERLRLAGKADTTEDTSDWEDDAGDDNDGEKKPKMTKEEKDKKKMRGKGRSLARYLRKQRKNVIDPTAVAIRKKLEKQEAEKRKMEQAAAGQTTDAKPSALDRFKRPS</sequence>
<protein>
    <recommendedName>
        <fullName evidence="7">BING4 C-terminal domain-containing protein</fullName>
    </recommendedName>
</protein>
<evidence type="ECO:0000259" key="7">
    <source>
        <dbReference type="SMART" id="SM01033"/>
    </source>
</evidence>
<dbReference type="Proteomes" id="UP001556367">
    <property type="component" value="Unassembled WGS sequence"/>
</dbReference>
<reference evidence="9" key="1">
    <citation type="submission" date="2024-06" db="EMBL/GenBank/DDBJ databases">
        <title>Multi-omics analyses provide insights into the biosynthesis of the anticancer antibiotic pleurotin in Hohenbuehelia grisea.</title>
        <authorList>
            <person name="Weaver J.A."/>
            <person name="Alberti F."/>
        </authorList>
    </citation>
    <scope>NUCLEOTIDE SEQUENCE [LARGE SCALE GENOMIC DNA]</scope>
    <source>
        <strain evidence="9">T-177</strain>
    </source>
</reference>
<keyword evidence="4" id="KW-0539">Nucleus</keyword>
<feature type="domain" description="BING4 C-terminal" evidence="7">
    <location>
        <begin position="379"/>
        <end position="458"/>
    </location>
</feature>
<evidence type="ECO:0000256" key="6">
    <source>
        <dbReference type="SAM" id="MobiDB-lite"/>
    </source>
</evidence>
<dbReference type="EMBL" id="JASNQZ010000003">
    <property type="protein sequence ID" value="KAL0959153.1"/>
    <property type="molecule type" value="Genomic_DNA"/>
</dbReference>
<dbReference type="PROSITE" id="PS50082">
    <property type="entry name" value="WD_REPEATS_2"/>
    <property type="match status" value="1"/>
</dbReference>
<feature type="repeat" description="WD" evidence="5">
    <location>
        <begin position="289"/>
        <end position="323"/>
    </location>
</feature>
<proteinExistence type="predicted"/>
<dbReference type="PANTHER" id="PTHR14085:SF3">
    <property type="entry name" value="WD REPEAT-CONTAINING PROTEIN 46"/>
    <property type="match status" value="1"/>
</dbReference>
<comment type="caution">
    <text evidence="8">The sequence shown here is derived from an EMBL/GenBank/DDBJ whole genome shotgun (WGS) entry which is preliminary data.</text>
</comment>
<dbReference type="PROSITE" id="PS50294">
    <property type="entry name" value="WD_REPEATS_REGION"/>
    <property type="match status" value="1"/>
</dbReference>
<feature type="region of interest" description="Disordered" evidence="6">
    <location>
        <begin position="509"/>
        <end position="561"/>
    </location>
</feature>
<dbReference type="InterPro" id="IPR012952">
    <property type="entry name" value="BING4_C_dom"/>
</dbReference>
<dbReference type="InterPro" id="IPR036322">
    <property type="entry name" value="WD40_repeat_dom_sf"/>
</dbReference>
<evidence type="ECO:0000256" key="3">
    <source>
        <dbReference type="ARBA" id="ARBA00022737"/>
    </source>
</evidence>
<evidence type="ECO:0000256" key="5">
    <source>
        <dbReference type="PROSITE-ProRule" id="PRU00221"/>
    </source>
</evidence>
<accession>A0ABR3JV71</accession>
<feature type="region of interest" description="Disordered" evidence="6">
    <location>
        <begin position="1"/>
        <end position="30"/>
    </location>
</feature>
<evidence type="ECO:0000313" key="9">
    <source>
        <dbReference type="Proteomes" id="UP001556367"/>
    </source>
</evidence>
<evidence type="ECO:0000256" key="1">
    <source>
        <dbReference type="ARBA" id="ARBA00004604"/>
    </source>
</evidence>
<gene>
    <name evidence="8" type="ORF">HGRIS_014440</name>
</gene>
<dbReference type="Gene3D" id="2.130.10.10">
    <property type="entry name" value="YVTN repeat-like/Quinoprotein amine dehydrogenase"/>
    <property type="match status" value="2"/>
</dbReference>
<keyword evidence="3" id="KW-0677">Repeat</keyword>
<comment type="subcellular location">
    <subcellularLocation>
        <location evidence="1">Nucleus</location>
        <location evidence="1">Nucleolus</location>
    </subcellularLocation>
</comment>
<dbReference type="InterPro" id="IPR040315">
    <property type="entry name" value="WDR46/Utp7"/>
</dbReference>
<organism evidence="8 9">
    <name type="scientific">Hohenbuehelia grisea</name>
    <dbReference type="NCBI Taxonomy" id="104357"/>
    <lineage>
        <taxon>Eukaryota</taxon>
        <taxon>Fungi</taxon>
        <taxon>Dikarya</taxon>
        <taxon>Basidiomycota</taxon>
        <taxon>Agaricomycotina</taxon>
        <taxon>Agaricomycetes</taxon>
        <taxon>Agaricomycetidae</taxon>
        <taxon>Agaricales</taxon>
        <taxon>Pleurotineae</taxon>
        <taxon>Pleurotaceae</taxon>
        <taxon>Hohenbuehelia</taxon>
    </lineage>
</organism>
<evidence type="ECO:0000313" key="8">
    <source>
        <dbReference type="EMBL" id="KAL0959153.1"/>
    </source>
</evidence>
<feature type="compositionally biased region" description="Basic and acidic residues" evidence="6">
    <location>
        <begin position="530"/>
        <end position="543"/>
    </location>
</feature>
<keyword evidence="2 5" id="KW-0853">WD repeat</keyword>
<dbReference type="SMART" id="SM01033">
    <property type="entry name" value="BING4CT"/>
    <property type="match status" value="1"/>
</dbReference>
<evidence type="ECO:0000256" key="4">
    <source>
        <dbReference type="ARBA" id="ARBA00023242"/>
    </source>
</evidence>
<dbReference type="InterPro" id="IPR015943">
    <property type="entry name" value="WD40/YVTN_repeat-like_dom_sf"/>
</dbReference>
<dbReference type="SUPFAM" id="SSF50978">
    <property type="entry name" value="WD40 repeat-like"/>
    <property type="match status" value="1"/>
</dbReference>